<dbReference type="AlphaFoldDB" id="A0A511D6L2"/>
<sequence length="252" mass="27269">MNTAPYSGMAGGAWTPPAPQLLKDVLMLIVGYRADPDVLAQLLPPGLEPHPSGLIQMNMYECPDPAQTSGFGAFSLTYLTVEIAGHDSQTADGTMSIPGRYWVGYWNSSPRVRTYAREQAGIPALPGECTWTLDGDRLLSRLSVDGTPAIEVTARVGTEEIGVLGGHLNYYTHREIPAPAGGTNAISELLEIPIPFVAHLRNAEVEDVTFRFRESSPFARLAPNSPLEIGGVLHGKVTFTYSMARRVVDYLA</sequence>
<protein>
    <recommendedName>
        <fullName evidence="3">Acetoacetate decarboxylase</fullName>
    </recommendedName>
</protein>
<dbReference type="Proteomes" id="UP000321328">
    <property type="component" value="Unassembled WGS sequence"/>
</dbReference>
<dbReference type="GO" id="GO:0016829">
    <property type="term" value="F:lyase activity"/>
    <property type="evidence" value="ECO:0007669"/>
    <property type="project" value="InterPro"/>
</dbReference>
<dbReference type="RefSeq" id="WP_037057496.1">
    <property type="nucleotide sequence ID" value="NZ_AUII01000015.1"/>
</dbReference>
<accession>A0A511D6L2</accession>
<dbReference type="Pfam" id="PF06314">
    <property type="entry name" value="ADC"/>
    <property type="match status" value="1"/>
</dbReference>
<comment type="caution">
    <text evidence="1">The sequence shown here is derived from an EMBL/GenBank/DDBJ whole genome shotgun (WGS) entry which is preliminary data.</text>
</comment>
<name>A0A511D6L2_9PSEU</name>
<gene>
    <name evidence="1" type="ORF">PA7_42660</name>
</gene>
<dbReference type="STRING" id="1123024.GCA_000423625_03225"/>
<dbReference type="EMBL" id="BJVI01000071">
    <property type="protein sequence ID" value="GEL20429.1"/>
    <property type="molecule type" value="Genomic_DNA"/>
</dbReference>
<evidence type="ECO:0000313" key="2">
    <source>
        <dbReference type="Proteomes" id="UP000321328"/>
    </source>
</evidence>
<reference evidence="1 2" key="1">
    <citation type="submission" date="2019-07" db="EMBL/GenBank/DDBJ databases">
        <title>Whole genome shotgun sequence of Pseudonocardia asaccharolytica NBRC 16224.</title>
        <authorList>
            <person name="Hosoyama A."/>
            <person name="Uohara A."/>
            <person name="Ohji S."/>
            <person name="Ichikawa N."/>
        </authorList>
    </citation>
    <scope>NUCLEOTIDE SEQUENCE [LARGE SCALE GENOMIC DNA]</scope>
    <source>
        <strain evidence="1 2">NBRC 16224</strain>
    </source>
</reference>
<evidence type="ECO:0000313" key="1">
    <source>
        <dbReference type="EMBL" id="GEL20429.1"/>
    </source>
</evidence>
<dbReference type="SUPFAM" id="SSF160104">
    <property type="entry name" value="Acetoacetate decarboxylase-like"/>
    <property type="match status" value="1"/>
</dbReference>
<organism evidence="1 2">
    <name type="scientific">Pseudonocardia asaccharolytica DSM 44247 = NBRC 16224</name>
    <dbReference type="NCBI Taxonomy" id="1123024"/>
    <lineage>
        <taxon>Bacteria</taxon>
        <taxon>Bacillati</taxon>
        <taxon>Actinomycetota</taxon>
        <taxon>Actinomycetes</taxon>
        <taxon>Pseudonocardiales</taxon>
        <taxon>Pseudonocardiaceae</taxon>
        <taxon>Pseudonocardia</taxon>
    </lineage>
</organism>
<dbReference type="InterPro" id="IPR023375">
    <property type="entry name" value="ADC_dom_sf"/>
</dbReference>
<keyword evidence="2" id="KW-1185">Reference proteome</keyword>
<evidence type="ECO:0008006" key="3">
    <source>
        <dbReference type="Google" id="ProtNLM"/>
    </source>
</evidence>
<dbReference type="Gene3D" id="2.40.400.10">
    <property type="entry name" value="Acetoacetate decarboxylase-like"/>
    <property type="match status" value="1"/>
</dbReference>
<dbReference type="OrthoDB" id="4563865at2"/>
<proteinExistence type="predicted"/>
<dbReference type="InterPro" id="IPR010451">
    <property type="entry name" value="Acetoacetate_decarboxylase"/>
</dbReference>